<keyword evidence="9" id="KW-0378">Hydrolase</keyword>
<proteinExistence type="inferred from homology"/>
<keyword evidence="7" id="KW-0540">Nuclease</keyword>
<dbReference type="InterPro" id="IPR026103">
    <property type="entry name" value="HARBI1_animal"/>
</dbReference>
<comment type="caution">
    <text evidence="15">The sequence shown here is derived from an EMBL/GenBank/DDBJ whole genome shotgun (WGS) entry which is preliminary data.</text>
</comment>
<evidence type="ECO:0000256" key="7">
    <source>
        <dbReference type="ARBA" id="ARBA00022722"/>
    </source>
</evidence>
<comment type="function">
    <text evidence="12">Transposase-derived protein that may have nuclease activity. Does not have transposase activity.</text>
</comment>
<dbReference type="GO" id="GO:0016787">
    <property type="term" value="F:hydrolase activity"/>
    <property type="evidence" value="ECO:0007669"/>
    <property type="project" value="UniProtKB-KW"/>
</dbReference>
<dbReference type="PANTHER" id="PTHR22930">
    <property type="match status" value="1"/>
</dbReference>
<keyword evidence="10" id="KW-0539">Nucleus</keyword>
<protein>
    <recommendedName>
        <fullName evidence="5">Putative nuclease HARBI1</fullName>
    </recommendedName>
    <alternativeName>
        <fullName evidence="11">Harbinger transposase-derived nuclease</fullName>
    </alternativeName>
</protein>
<evidence type="ECO:0000256" key="10">
    <source>
        <dbReference type="ARBA" id="ARBA00023242"/>
    </source>
</evidence>
<dbReference type="GO" id="GO:0005634">
    <property type="term" value="C:nucleus"/>
    <property type="evidence" value="ECO:0007669"/>
    <property type="project" value="UniProtKB-SubCell"/>
</dbReference>
<evidence type="ECO:0000313" key="16">
    <source>
        <dbReference type="Proteomes" id="UP001549921"/>
    </source>
</evidence>
<evidence type="ECO:0000313" key="15">
    <source>
        <dbReference type="EMBL" id="KAL0832128.1"/>
    </source>
</evidence>
<keyword evidence="6" id="KW-0963">Cytoplasm</keyword>
<gene>
    <name evidence="15" type="ORF">ABMA28_001594</name>
</gene>
<dbReference type="InterPro" id="IPR045249">
    <property type="entry name" value="HARBI1-like"/>
</dbReference>
<evidence type="ECO:0000256" key="2">
    <source>
        <dbReference type="ARBA" id="ARBA00004123"/>
    </source>
</evidence>
<evidence type="ECO:0000256" key="1">
    <source>
        <dbReference type="ARBA" id="ARBA00001968"/>
    </source>
</evidence>
<keyword evidence="8" id="KW-0479">Metal-binding</keyword>
<evidence type="ECO:0000259" key="14">
    <source>
        <dbReference type="Pfam" id="PF13359"/>
    </source>
</evidence>
<dbReference type="InterPro" id="IPR027806">
    <property type="entry name" value="HARBI1_dom"/>
</dbReference>
<evidence type="ECO:0000256" key="9">
    <source>
        <dbReference type="ARBA" id="ARBA00022801"/>
    </source>
</evidence>
<sequence>MASYMLLEEALLEERLERRRNRRRLREALNVNALPDIEFVANYRLSRVLFEELCQEIVPLLPRKRNRRGIDPATKILVALNFYARGSYQGSVGLSTDTPMAQPTVSRCLREVTAALNTPSILQKHIKFPQNVAERNEIKRKFYERYRLPGVIGCIDCTHVAIVRPNEQEERYFNRKHFHSINTQVICDSDCVILNVDASYGGATHDAFIWSASEIKGHLESLQTETTYLLGDSGYPLREYLLTPLNNVEEESPGGRYNAVHKRARSTIERTFGILKGRWRCLLAARELHYRPDAAGKIILACCVLHNMCVRAGVNAPPLTPDDLQAENSRQVPHQPAGSSTEALRRGQRERDRVIDLLNRNS</sequence>
<comment type="cofactor">
    <cofactor evidence="1">
        <name>a divalent metal cation</name>
        <dbReference type="ChEBI" id="CHEBI:60240"/>
    </cofactor>
</comment>
<reference evidence="15 16" key="1">
    <citation type="submission" date="2024-06" db="EMBL/GenBank/DDBJ databases">
        <title>A chromosome-level genome assembly of beet webworm, Loxostege sticticalis.</title>
        <authorList>
            <person name="Zhang Y."/>
        </authorList>
    </citation>
    <scope>NUCLEOTIDE SEQUENCE [LARGE SCALE GENOMIC DNA]</scope>
    <source>
        <strain evidence="15">AQ028</strain>
        <tissue evidence="15">Male pupae</tissue>
    </source>
</reference>
<dbReference type="AlphaFoldDB" id="A0ABD0T290"/>
<evidence type="ECO:0000256" key="6">
    <source>
        <dbReference type="ARBA" id="ARBA00022490"/>
    </source>
</evidence>
<name>A0ABD0T290_LOXSC</name>
<evidence type="ECO:0000256" key="8">
    <source>
        <dbReference type="ARBA" id="ARBA00022723"/>
    </source>
</evidence>
<feature type="domain" description="DDE Tnp4" evidence="14">
    <location>
        <begin position="155"/>
        <end position="307"/>
    </location>
</feature>
<dbReference type="GO" id="GO:0004518">
    <property type="term" value="F:nuclease activity"/>
    <property type="evidence" value="ECO:0007669"/>
    <property type="project" value="UniProtKB-KW"/>
</dbReference>
<dbReference type="GO" id="GO:0005737">
    <property type="term" value="C:cytoplasm"/>
    <property type="evidence" value="ECO:0007669"/>
    <property type="project" value="UniProtKB-SubCell"/>
</dbReference>
<evidence type="ECO:0000256" key="12">
    <source>
        <dbReference type="ARBA" id="ARBA00045850"/>
    </source>
</evidence>
<evidence type="ECO:0000256" key="3">
    <source>
        <dbReference type="ARBA" id="ARBA00004496"/>
    </source>
</evidence>
<feature type="region of interest" description="Disordered" evidence="13">
    <location>
        <begin position="320"/>
        <end position="352"/>
    </location>
</feature>
<dbReference type="PRINTS" id="PR02086">
    <property type="entry name" value="PUTNUCHARBI1"/>
</dbReference>
<evidence type="ECO:0000256" key="13">
    <source>
        <dbReference type="SAM" id="MobiDB-lite"/>
    </source>
</evidence>
<evidence type="ECO:0000256" key="11">
    <source>
        <dbReference type="ARBA" id="ARBA00030126"/>
    </source>
</evidence>
<dbReference type="Pfam" id="PF13359">
    <property type="entry name" value="DDE_Tnp_4"/>
    <property type="match status" value="1"/>
</dbReference>
<accession>A0ABD0T290</accession>
<feature type="compositionally biased region" description="Polar residues" evidence="13">
    <location>
        <begin position="326"/>
        <end position="342"/>
    </location>
</feature>
<organism evidence="15 16">
    <name type="scientific">Loxostege sticticalis</name>
    <name type="common">Beet webworm moth</name>
    <dbReference type="NCBI Taxonomy" id="481309"/>
    <lineage>
        <taxon>Eukaryota</taxon>
        <taxon>Metazoa</taxon>
        <taxon>Ecdysozoa</taxon>
        <taxon>Arthropoda</taxon>
        <taxon>Hexapoda</taxon>
        <taxon>Insecta</taxon>
        <taxon>Pterygota</taxon>
        <taxon>Neoptera</taxon>
        <taxon>Endopterygota</taxon>
        <taxon>Lepidoptera</taxon>
        <taxon>Glossata</taxon>
        <taxon>Ditrysia</taxon>
        <taxon>Pyraloidea</taxon>
        <taxon>Crambidae</taxon>
        <taxon>Pyraustinae</taxon>
        <taxon>Loxostege</taxon>
    </lineage>
</organism>
<comment type="similarity">
    <text evidence="4">Belongs to the HARBI1 family.</text>
</comment>
<dbReference type="PANTHER" id="PTHR22930:SF289">
    <property type="entry name" value="DDE TNP4 DOMAIN-CONTAINING PROTEIN-RELATED"/>
    <property type="match status" value="1"/>
</dbReference>
<comment type="subcellular location">
    <subcellularLocation>
        <location evidence="3">Cytoplasm</location>
    </subcellularLocation>
    <subcellularLocation>
        <location evidence="2">Nucleus</location>
    </subcellularLocation>
</comment>
<evidence type="ECO:0000256" key="4">
    <source>
        <dbReference type="ARBA" id="ARBA00006958"/>
    </source>
</evidence>
<feature type="compositionally biased region" description="Basic and acidic residues" evidence="13">
    <location>
        <begin position="343"/>
        <end position="352"/>
    </location>
</feature>
<dbReference type="Proteomes" id="UP001549921">
    <property type="component" value="Unassembled WGS sequence"/>
</dbReference>
<dbReference type="EMBL" id="JBEDNZ010000011">
    <property type="protein sequence ID" value="KAL0832128.1"/>
    <property type="molecule type" value="Genomic_DNA"/>
</dbReference>
<evidence type="ECO:0000256" key="5">
    <source>
        <dbReference type="ARBA" id="ARBA00015519"/>
    </source>
</evidence>
<dbReference type="GO" id="GO:0046872">
    <property type="term" value="F:metal ion binding"/>
    <property type="evidence" value="ECO:0007669"/>
    <property type="project" value="UniProtKB-KW"/>
</dbReference>